<comment type="similarity">
    <text evidence="5 9">Belongs to the phenylacetyl-CoA ligase family.</text>
</comment>
<evidence type="ECO:0000313" key="13">
    <source>
        <dbReference type="Proteomes" id="UP000199208"/>
    </source>
</evidence>
<evidence type="ECO:0000256" key="3">
    <source>
        <dbReference type="ARBA" id="ARBA00022741"/>
    </source>
</evidence>
<dbReference type="Gene3D" id="3.30.300.30">
    <property type="match status" value="1"/>
</dbReference>
<comment type="catalytic activity">
    <reaction evidence="9">
        <text>2-phenylacetate + ATP + CoA = phenylacetyl-CoA + AMP + diphosphate</text>
        <dbReference type="Rhea" id="RHEA:20956"/>
        <dbReference type="ChEBI" id="CHEBI:18401"/>
        <dbReference type="ChEBI" id="CHEBI:30616"/>
        <dbReference type="ChEBI" id="CHEBI:33019"/>
        <dbReference type="ChEBI" id="CHEBI:57287"/>
        <dbReference type="ChEBI" id="CHEBI:57390"/>
        <dbReference type="ChEBI" id="CHEBI:456215"/>
        <dbReference type="EC" id="6.2.1.30"/>
    </reaction>
</comment>
<dbReference type="GO" id="GO:0047475">
    <property type="term" value="F:phenylacetate-CoA ligase activity"/>
    <property type="evidence" value="ECO:0007669"/>
    <property type="project" value="UniProtKB-EC"/>
</dbReference>
<dbReference type="PANTHER" id="PTHR43439:SF1">
    <property type="entry name" value="PHENYLACETATE-COENZYME A LIGASE"/>
    <property type="match status" value="1"/>
</dbReference>
<keyword evidence="3 9" id="KW-0547">Nucleotide-binding</keyword>
<keyword evidence="13" id="KW-1185">Reference proteome</keyword>
<dbReference type="AlphaFoldDB" id="A0A1G5RZT6"/>
<dbReference type="GO" id="GO:0000166">
    <property type="term" value="F:nucleotide binding"/>
    <property type="evidence" value="ECO:0007669"/>
    <property type="project" value="UniProtKB-KW"/>
</dbReference>
<dbReference type="Gene3D" id="3.40.50.12780">
    <property type="entry name" value="N-terminal domain of ligase-like"/>
    <property type="match status" value="1"/>
</dbReference>
<name>A0A1G5RZT6_9FIRM</name>
<dbReference type="RefSeq" id="WP_092590811.1">
    <property type="nucleotide sequence ID" value="NZ_FMWL01000008.1"/>
</dbReference>
<dbReference type="InterPro" id="IPR042099">
    <property type="entry name" value="ANL_N_sf"/>
</dbReference>
<dbReference type="Pfam" id="PF00501">
    <property type="entry name" value="AMP-binding"/>
    <property type="match status" value="1"/>
</dbReference>
<protein>
    <recommendedName>
        <fullName evidence="7 9">Phenylacetate-coenzyme A ligase</fullName>
        <ecNumber evidence="6 9">6.2.1.30</ecNumber>
    </recommendedName>
    <alternativeName>
        <fullName evidence="8 9">Phenylacetyl-CoA ligase</fullName>
    </alternativeName>
</protein>
<dbReference type="InterPro" id="IPR000873">
    <property type="entry name" value="AMP-dep_synth/lig_dom"/>
</dbReference>
<accession>A0A1G5RZT6</accession>
<gene>
    <name evidence="12" type="ORF">SAMN03080599_01870</name>
</gene>
<dbReference type="STRING" id="1120920.SAMN03080599_01870"/>
<dbReference type="CDD" id="cd05913">
    <property type="entry name" value="PaaK"/>
    <property type="match status" value="1"/>
</dbReference>
<organism evidence="12 13">
    <name type="scientific">Acidaminobacter hydrogenoformans DSM 2784</name>
    <dbReference type="NCBI Taxonomy" id="1120920"/>
    <lineage>
        <taxon>Bacteria</taxon>
        <taxon>Bacillati</taxon>
        <taxon>Bacillota</taxon>
        <taxon>Clostridia</taxon>
        <taxon>Peptostreptococcales</taxon>
        <taxon>Acidaminobacteraceae</taxon>
        <taxon>Acidaminobacter</taxon>
    </lineage>
</organism>
<proteinExistence type="inferred from homology"/>
<evidence type="ECO:0000256" key="6">
    <source>
        <dbReference type="ARBA" id="ARBA00066629"/>
    </source>
</evidence>
<evidence type="ECO:0000256" key="5">
    <source>
        <dbReference type="ARBA" id="ARBA00061566"/>
    </source>
</evidence>
<feature type="domain" description="AMP-dependent synthetase/ligase" evidence="10">
    <location>
        <begin position="89"/>
        <end position="285"/>
    </location>
</feature>
<comment type="pathway">
    <text evidence="4 9">Aromatic compound metabolism; phenylacetate degradation.</text>
</comment>
<dbReference type="EC" id="6.2.1.30" evidence="6 9"/>
<evidence type="ECO:0000256" key="4">
    <source>
        <dbReference type="ARBA" id="ARBA00060591"/>
    </source>
</evidence>
<dbReference type="EMBL" id="FMWL01000008">
    <property type="protein sequence ID" value="SCZ79655.1"/>
    <property type="molecule type" value="Genomic_DNA"/>
</dbReference>
<comment type="function">
    <text evidence="9">Catalyzes the activation of phenylacetic acid (PA) to phenylacetyl-CoA (PA-CoA).</text>
</comment>
<dbReference type="Pfam" id="PF14535">
    <property type="entry name" value="AMP-binding_C_2"/>
    <property type="match status" value="1"/>
</dbReference>
<dbReference type="InterPro" id="IPR011880">
    <property type="entry name" value="PA_CoA_ligase"/>
</dbReference>
<evidence type="ECO:0000259" key="10">
    <source>
        <dbReference type="Pfam" id="PF00501"/>
    </source>
</evidence>
<keyword evidence="2 9" id="KW-0436">Ligase</keyword>
<evidence type="ECO:0000256" key="2">
    <source>
        <dbReference type="ARBA" id="ARBA00022598"/>
    </source>
</evidence>
<dbReference type="PANTHER" id="PTHR43439">
    <property type="entry name" value="PHENYLACETATE-COENZYME A LIGASE"/>
    <property type="match status" value="1"/>
</dbReference>
<sequence length="433" mass="48414">MIWSTYETMARDQMEALQLERLQQTVRRVYERVPHYRAKLDELGIKPEDITSLDDLKRLPLTVKNDLRDNYPFGLFAVPQKDVVRYHASSGTTGKPTVVGYTKNDMDTWTELIARIVTMAGVTADDTAQVSFGYGLFTGAFGLHQGLERVGASVIPMSSGNTEKQIMIMQDFGTTTLIGTPSYGLHMAEVAKSMGLDPKKDLKLKWGLFGGEGSTEAMRRELQDAWGIFATENYGMSELIGPGVAGECKALTGMHICEDHFIPEIIDPETLEVLPPGAVGELVITTITKEALPLLRYRTKDITSLHYETCDCGRTTVRMSKIQGRTDDMLILGGVNIFPSQIEEVLFNIEGIGPHYQIKVFKKGYLDKIEIDVELIDANLLESFGQLEALKQNIRSRLRTVLGVDAKIHLHEPRTLARFEGKAKRVIDMREVK</sequence>
<evidence type="ECO:0000256" key="7">
    <source>
        <dbReference type="ARBA" id="ARBA00068695"/>
    </source>
</evidence>
<evidence type="ECO:0000256" key="1">
    <source>
        <dbReference type="ARBA" id="ARBA00011245"/>
    </source>
</evidence>
<dbReference type="UniPathway" id="UPA00930"/>
<dbReference type="OrthoDB" id="580775at2"/>
<dbReference type="InterPro" id="IPR051414">
    <property type="entry name" value="Adenylate-forming_Reductase"/>
</dbReference>
<reference evidence="12 13" key="1">
    <citation type="submission" date="2016-10" db="EMBL/GenBank/DDBJ databases">
        <authorList>
            <person name="de Groot N.N."/>
        </authorList>
    </citation>
    <scope>NUCLEOTIDE SEQUENCE [LARGE SCALE GENOMIC DNA]</scope>
    <source>
        <strain evidence="12 13">DSM 2784</strain>
    </source>
</reference>
<dbReference type="PIRSF" id="PIRSF006444">
    <property type="entry name" value="PaaK"/>
    <property type="match status" value="1"/>
</dbReference>
<comment type="subunit">
    <text evidence="1">Monomer.</text>
</comment>
<evidence type="ECO:0000313" key="12">
    <source>
        <dbReference type="EMBL" id="SCZ79655.1"/>
    </source>
</evidence>
<dbReference type="GO" id="GO:0010124">
    <property type="term" value="P:phenylacetate catabolic process"/>
    <property type="evidence" value="ECO:0007669"/>
    <property type="project" value="UniProtKB-UniRule"/>
</dbReference>
<dbReference type="FunFam" id="3.40.50.12780:FF:000016">
    <property type="entry name" value="Phenylacetate-coenzyme A ligase"/>
    <property type="match status" value="1"/>
</dbReference>
<evidence type="ECO:0000256" key="8">
    <source>
        <dbReference type="ARBA" id="ARBA00075111"/>
    </source>
</evidence>
<evidence type="ECO:0000259" key="11">
    <source>
        <dbReference type="Pfam" id="PF14535"/>
    </source>
</evidence>
<dbReference type="Proteomes" id="UP000199208">
    <property type="component" value="Unassembled WGS sequence"/>
</dbReference>
<dbReference type="SUPFAM" id="SSF56801">
    <property type="entry name" value="Acetyl-CoA synthetase-like"/>
    <property type="match status" value="1"/>
</dbReference>
<dbReference type="InterPro" id="IPR028154">
    <property type="entry name" value="AMP-dep_Lig_C"/>
</dbReference>
<evidence type="ECO:0000256" key="9">
    <source>
        <dbReference type="PIRNR" id="PIRNR006444"/>
    </source>
</evidence>
<feature type="domain" description="AMP-dependent ligase C-terminal" evidence="11">
    <location>
        <begin position="334"/>
        <end position="430"/>
    </location>
</feature>
<dbReference type="InterPro" id="IPR045851">
    <property type="entry name" value="AMP-bd_C_sf"/>
</dbReference>